<dbReference type="EMBL" id="GL737047">
    <property type="protein sequence ID" value="EFX60144.1"/>
    <property type="molecule type" value="Genomic_DNA"/>
</dbReference>
<dbReference type="Proteomes" id="UP000000305">
    <property type="component" value="Unassembled WGS sequence"/>
</dbReference>
<keyword evidence="3" id="KW-1185">Reference proteome</keyword>
<sequence>MPLGNAIRNETNHQSASDSRSSRRKKRVNPESPNRRIGIAGSCVKRDPDVRGETINF</sequence>
<feature type="compositionally biased region" description="Basic and acidic residues" evidence="1">
    <location>
        <begin position="44"/>
        <end position="57"/>
    </location>
</feature>
<evidence type="ECO:0000313" key="2">
    <source>
        <dbReference type="EMBL" id="EFX60144.1"/>
    </source>
</evidence>
<dbReference type="InParanoid" id="E9I786"/>
<reference evidence="2 3" key="1">
    <citation type="journal article" date="2011" name="Science">
        <title>The ecoresponsive genome of Daphnia pulex.</title>
        <authorList>
            <person name="Colbourne J.K."/>
            <person name="Pfrender M.E."/>
            <person name="Gilbert D."/>
            <person name="Thomas W.K."/>
            <person name="Tucker A."/>
            <person name="Oakley T.H."/>
            <person name="Tokishita S."/>
            <person name="Aerts A."/>
            <person name="Arnold G.J."/>
            <person name="Basu M.K."/>
            <person name="Bauer D.J."/>
            <person name="Caceres C.E."/>
            <person name="Carmel L."/>
            <person name="Casola C."/>
            <person name="Choi J.H."/>
            <person name="Detter J.C."/>
            <person name="Dong Q."/>
            <person name="Dusheyko S."/>
            <person name="Eads B.D."/>
            <person name="Frohlich T."/>
            <person name="Geiler-Samerotte K.A."/>
            <person name="Gerlach D."/>
            <person name="Hatcher P."/>
            <person name="Jogdeo S."/>
            <person name="Krijgsveld J."/>
            <person name="Kriventseva E.V."/>
            <person name="Kultz D."/>
            <person name="Laforsch C."/>
            <person name="Lindquist E."/>
            <person name="Lopez J."/>
            <person name="Manak J.R."/>
            <person name="Muller J."/>
            <person name="Pangilinan J."/>
            <person name="Patwardhan R.P."/>
            <person name="Pitluck S."/>
            <person name="Pritham E.J."/>
            <person name="Rechtsteiner A."/>
            <person name="Rho M."/>
            <person name="Rogozin I.B."/>
            <person name="Sakarya O."/>
            <person name="Salamov A."/>
            <person name="Schaack S."/>
            <person name="Shapiro H."/>
            <person name="Shiga Y."/>
            <person name="Skalitzky C."/>
            <person name="Smith Z."/>
            <person name="Souvorov A."/>
            <person name="Sung W."/>
            <person name="Tang Z."/>
            <person name="Tsuchiya D."/>
            <person name="Tu H."/>
            <person name="Vos H."/>
            <person name="Wang M."/>
            <person name="Wolf Y.I."/>
            <person name="Yamagata H."/>
            <person name="Yamada T."/>
            <person name="Ye Y."/>
            <person name="Shaw J.R."/>
            <person name="Andrews J."/>
            <person name="Crease T.J."/>
            <person name="Tang H."/>
            <person name="Lucas S.M."/>
            <person name="Robertson H.M."/>
            <person name="Bork P."/>
            <person name="Koonin E.V."/>
            <person name="Zdobnov E.M."/>
            <person name="Grigoriev I.V."/>
            <person name="Lynch M."/>
            <person name="Boore J.L."/>
        </authorList>
    </citation>
    <scope>NUCLEOTIDE SEQUENCE [LARGE SCALE GENOMIC DNA]</scope>
</reference>
<dbReference type="HOGENOM" id="CLU_2998515_0_0_1"/>
<evidence type="ECO:0000256" key="1">
    <source>
        <dbReference type="SAM" id="MobiDB-lite"/>
    </source>
</evidence>
<name>E9I786_DAPPU</name>
<feature type="region of interest" description="Disordered" evidence="1">
    <location>
        <begin position="1"/>
        <end position="57"/>
    </location>
</feature>
<gene>
    <name evidence="2" type="ORF">DAPPUDRAFT_345177</name>
</gene>
<proteinExistence type="predicted"/>
<protein>
    <submittedName>
        <fullName evidence="2">Uncharacterized protein</fullName>
    </submittedName>
</protein>
<accession>E9I786</accession>
<dbReference type="KEGG" id="dpx:DAPPUDRAFT_345177"/>
<dbReference type="AlphaFoldDB" id="E9I786"/>
<evidence type="ECO:0000313" key="3">
    <source>
        <dbReference type="Proteomes" id="UP000000305"/>
    </source>
</evidence>
<organism evidence="2 3">
    <name type="scientific">Daphnia pulex</name>
    <name type="common">Water flea</name>
    <dbReference type="NCBI Taxonomy" id="6669"/>
    <lineage>
        <taxon>Eukaryota</taxon>
        <taxon>Metazoa</taxon>
        <taxon>Ecdysozoa</taxon>
        <taxon>Arthropoda</taxon>
        <taxon>Crustacea</taxon>
        <taxon>Branchiopoda</taxon>
        <taxon>Diplostraca</taxon>
        <taxon>Cladocera</taxon>
        <taxon>Anomopoda</taxon>
        <taxon>Daphniidae</taxon>
        <taxon>Daphnia</taxon>
    </lineage>
</organism>